<feature type="region of interest" description="Disordered" evidence="12">
    <location>
        <begin position="100"/>
        <end position="228"/>
    </location>
</feature>
<keyword evidence="14" id="KW-1185">Reference proteome</keyword>
<accession>A0A0L0H9I5</accession>
<keyword evidence="5" id="KW-0677">Repeat</keyword>
<evidence type="ECO:0000256" key="8">
    <source>
        <dbReference type="ARBA" id="ARBA00023306"/>
    </source>
</evidence>
<dbReference type="PANTHER" id="PTHR28618:SF1">
    <property type="entry name" value="CENTROSOMAL PROTEIN POC5"/>
    <property type="match status" value="1"/>
</dbReference>
<evidence type="ECO:0000256" key="11">
    <source>
        <dbReference type="SAM" id="Coils"/>
    </source>
</evidence>
<keyword evidence="8" id="KW-0131">Cell cycle</keyword>
<dbReference type="PANTHER" id="PTHR28618">
    <property type="entry name" value="CENTROSOMAL PROTEIN POC5"/>
    <property type="match status" value="1"/>
</dbReference>
<evidence type="ECO:0000256" key="6">
    <source>
        <dbReference type="ARBA" id="ARBA00023054"/>
    </source>
</evidence>
<dbReference type="EMBL" id="KQ257463">
    <property type="protein sequence ID" value="KNC97559.1"/>
    <property type="molecule type" value="Genomic_DNA"/>
</dbReference>
<evidence type="ECO:0000313" key="13">
    <source>
        <dbReference type="EMBL" id="KNC97559.1"/>
    </source>
</evidence>
<dbReference type="VEuPathDB" id="FungiDB:SPPG_07032"/>
<dbReference type="eggNOG" id="ENOG502QUKU">
    <property type="taxonomic scope" value="Eukaryota"/>
</dbReference>
<evidence type="ECO:0000256" key="10">
    <source>
        <dbReference type="ARBA" id="ARBA00049959"/>
    </source>
</evidence>
<evidence type="ECO:0000256" key="5">
    <source>
        <dbReference type="ARBA" id="ARBA00022737"/>
    </source>
</evidence>
<dbReference type="GO" id="GO:0005814">
    <property type="term" value="C:centriole"/>
    <property type="evidence" value="ECO:0007669"/>
    <property type="project" value="UniProtKB-SubCell"/>
</dbReference>
<feature type="compositionally biased region" description="Basic and acidic residues" evidence="12">
    <location>
        <begin position="503"/>
        <end position="514"/>
    </location>
</feature>
<name>A0A0L0H9I5_SPIPD</name>
<evidence type="ECO:0000313" key="14">
    <source>
        <dbReference type="Proteomes" id="UP000053201"/>
    </source>
</evidence>
<feature type="compositionally biased region" description="Polar residues" evidence="12">
    <location>
        <begin position="1"/>
        <end position="14"/>
    </location>
</feature>
<evidence type="ECO:0000256" key="2">
    <source>
        <dbReference type="ARBA" id="ARBA00010411"/>
    </source>
</evidence>
<feature type="compositionally biased region" description="Basic and acidic residues" evidence="12">
    <location>
        <begin position="100"/>
        <end position="116"/>
    </location>
</feature>
<dbReference type="STRING" id="645134.A0A0L0H9I5"/>
<organism evidence="13 14">
    <name type="scientific">Spizellomyces punctatus (strain DAOM BR117)</name>
    <dbReference type="NCBI Taxonomy" id="645134"/>
    <lineage>
        <taxon>Eukaryota</taxon>
        <taxon>Fungi</taxon>
        <taxon>Fungi incertae sedis</taxon>
        <taxon>Chytridiomycota</taxon>
        <taxon>Chytridiomycota incertae sedis</taxon>
        <taxon>Chytridiomycetes</taxon>
        <taxon>Spizellomycetales</taxon>
        <taxon>Spizellomycetaceae</taxon>
        <taxon>Spizellomyces</taxon>
    </lineage>
</organism>
<dbReference type="Proteomes" id="UP000053201">
    <property type="component" value="Unassembled WGS sequence"/>
</dbReference>
<feature type="region of interest" description="Disordered" evidence="12">
    <location>
        <begin position="1"/>
        <end position="78"/>
    </location>
</feature>
<proteinExistence type="inferred from homology"/>
<comment type="similarity">
    <text evidence="2">Belongs to the POC5 family.</text>
</comment>
<protein>
    <recommendedName>
        <fullName evidence="3">Centrosomal protein POC5</fullName>
    </recommendedName>
    <alternativeName>
        <fullName evidence="9">Protein of centriole 5</fullName>
    </alternativeName>
</protein>
<gene>
    <name evidence="13" type="ORF">SPPG_07032</name>
</gene>
<feature type="compositionally biased region" description="Polar residues" evidence="12">
    <location>
        <begin position="28"/>
        <end position="46"/>
    </location>
</feature>
<dbReference type="AlphaFoldDB" id="A0A0L0H9I5"/>
<dbReference type="RefSeq" id="XP_016605599.1">
    <property type="nucleotide sequence ID" value="XM_016755208.1"/>
</dbReference>
<reference evidence="13 14" key="1">
    <citation type="submission" date="2009-08" db="EMBL/GenBank/DDBJ databases">
        <title>The Genome Sequence of Spizellomyces punctatus strain DAOM BR117.</title>
        <authorList>
            <consortium name="The Broad Institute Genome Sequencing Platform"/>
            <person name="Russ C."/>
            <person name="Cuomo C."/>
            <person name="Shea T."/>
            <person name="Young S.K."/>
            <person name="Zeng Q."/>
            <person name="Koehrsen M."/>
            <person name="Haas B."/>
            <person name="Borodovsky M."/>
            <person name="Guigo R."/>
            <person name="Alvarado L."/>
            <person name="Berlin A."/>
            <person name="Bochicchio J."/>
            <person name="Borenstein D."/>
            <person name="Chapman S."/>
            <person name="Chen Z."/>
            <person name="Engels R."/>
            <person name="Freedman E."/>
            <person name="Gellesch M."/>
            <person name="Goldberg J."/>
            <person name="Griggs A."/>
            <person name="Gujja S."/>
            <person name="Heiman D."/>
            <person name="Hepburn T."/>
            <person name="Howarth C."/>
            <person name="Jen D."/>
            <person name="Larson L."/>
            <person name="Lewis B."/>
            <person name="Mehta T."/>
            <person name="Park D."/>
            <person name="Pearson M."/>
            <person name="Roberts A."/>
            <person name="Saif S."/>
            <person name="Shenoy N."/>
            <person name="Sisk P."/>
            <person name="Stolte C."/>
            <person name="Sykes S."/>
            <person name="Thomson T."/>
            <person name="Walk T."/>
            <person name="White J."/>
            <person name="Yandava C."/>
            <person name="Burger G."/>
            <person name="Gray M.W."/>
            <person name="Holland P.W.H."/>
            <person name="King N."/>
            <person name="Lang F.B.F."/>
            <person name="Roger A.J."/>
            <person name="Ruiz-Trillo I."/>
            <person name="Lander E."/>
            <person name="Nusbaum C."/>
        </authorList>
    </citation>
    <scope>NUCLEOTIDE SEQUENCE [LARGE SCALE GENOMIC DNA]</scope>
    <source>
        <strain evidence="13 14">DAOM BR117</strain>
    </source>
</reference>
<feature type="region of interest" description="Disordered" evidence="12">
    <location>
        <begin position="586"/>
        <end position="612"/>
    </location>
</feature>
<evidence type="ECO:0000256" key="4">
    <source>
        <dbReference type="ARBA" id="ARBA00022490"/>
    </source>
</evidence>
<evidence type="ECO:0000256" key="3">
    <source>
        <dbReference type="ARBA" id="ARBA00014910"/>
    </source>
</evidence>
<sequence>MSVSRSSSTDSLNIPLTLLARTDPFPQTAISPATKPNVQPMNTKQEPSADLSRMDPDKSGEGVQDGPLRLDTSEGVHGQDMEEIIEKIAAVELVEQGVRDHAMSEKREEAREHGQHGENTFGQALPESQLKRSAGHPAPKSLKSSVKSGLSRPKSSTNVVNADQPPKSKRSSPKKTAGSTGPIRSQTSSPVRVSRSRNPSQAFAQSSVHESKVEKVGTEPEAVTAPLLPMHDDLMADSVHMDIDPDALKFGESVDKWTGLMRRAILADFITAKSDLLRRQHQLVESARQGFAGEVDSLSDQLRHVRSQIAFYEKKAEKREKLVDAALLYLTRKREKATAALLFGRWRSKHAESRRLRLAFKLTQQYATKNLQRKMLLGWQRAAGTTWRRTVERKIKMEAEKAMENLASEYEKRIAVIKEELADVHARLDESERARSLQQEDMKKAFMRGVCALNMEAMSMFRGAMANGEMMDGMGGYGVDPPTQPSHLNAGYRSDIQPQQRTTDWDDPSRRDRQGGMAGPNSVPLPPRRTTTFPSKPDSLKATIESVTNQIASKSYSSPYQPTSYQGRGSAFVTRHAQQSAAGWAGEAGEWSAGERGNLRLGAVPVPQRYPS</sequence>
<dbReference type="InterPro" id="IPR033351">
    <property type="entry name" value="POC5"/>
</dbReference>
<keyword evidence="4" id="KW-0963">Cytoplasm</keyword>
<evidence type="ECO:0000256" key="1">
    <source>
        <dbReference type="ARBA" id="ARBA00004114"/>
    </source>
</evidence>
<evidence type="ECO:0000256" key="7">
    <source>
        <dbReference type="ARBA" id="ARBA00023212"/>
    </source>
</evidence>
<feature type="compositionally biased region" description="Basic and acidic residues" evidence="12">
    <location>
        <begin position="209"/>
        <end position="218"/>
    </location>
</feature>
<feature type="compositionally biased region" description="Low complexity" evidence="12">
    <location>
        <begin position="184"/>
        <end position="201"/>
    </location>
</feature>
<feature type="coiled-coil region" evidence="11">
    <location>
        <begin position="400"/>
        <end position="434"/>
    </location>
</feature>
<comment type="subcellular location">
    <subcellularLocation>
        <location evidence="1">Cytoplasm</location>
        <location evidence="1">Cytoskeleton</location>
        <location evidence="1">Microtubule organizing center</location>
        <location evidence="1">Centrosome</location>
        <location evidence="1">Centriole</location>
    </subcellularLocation>
</comment>
<dbReference type="OrthoDB" id="10064898at2759"/>
<comment type="function">
    <text evidence="10">Essential for the assembly of the distal half of centrioles, required for centriole elongation. Acts as a negative regulator of centriole elongation.</text>
</comment>
<keyword evidence="7" id="KW-0206">Cytoskeleton</keyword>
<dbReference type="InParanoid" id="A0A0L0H9I5"/>
<feature type="region of interest" description="Disordered" evidence="12">
    <location>
        <begin position="476"/>
        <end position="538"/>
    </location>
</feature>
<evidence type="ECO:0000256" key="9">
    <source>
        <dbReference type="ARBA" id="ARBA00031694"/>
    </source>
</evidence>
<feature type="compositionally biased region" description="Low complexity" evidence="12">
    <location>
        <begin position="140"/>
        <end position="151"/>
    </location>
</feature>
<evidence type="ECO:0000256" key="12">
    <source>
        <dbReference type="SAM" id="MobiDB-lite"/>
    </source>
</evidence>
<dbReference type="GeneID" id="27690280"/>
<keyword evidence="6 11" id="KW-0175">Coiled coil</keyword>